<evidence type="ECO:0000313" key="2">
    <source>
        <dbReference type="Proteomes" id="UP001529272"/>
    </source>
</evidence>
<dbReference type="Proteomes" id="UP001529272">
    <property type="component" value="Unassembled WGS sequence"/>
</dbReference>
<reference evidence="2" key="1">
    <citation type="submission" date="2023-06" db="EMBL/GenBank/DDBJ databases">
        <title>Itaconate inhibition of nontuberculous mycobacteria.</title>
        <authorList>
            <person name="Spilker T."/>
        </authorList>
    </citation>
    <scope>NUCLEOTIDE SEQUENCE [LARGE SCALE GENOMIC DNA]</scope>
    <source>
        <strain evidence="2">FLAC1071</strain>
    </source>
</reference>
<evidence type="ECO:0000313" key="1">
    <source>
        <dbReference type="EMBL" id="MDM3927842.1"/>
    </source>
</evidence>
<proteinExistence type="predicted"/>
<dbReference type="RefSeq" id="WP_095786179.1">
    <property type="nucleotide sequence ID" value="NZ_JASZZX010000016.1"/>
</dbReference>
<keyword evidence="2" id="KW-1185">Reference proteome</keyword>
<comment type="caution">
    <text evidence="1">The sequence shown here is derived from an EMBL/GenBank/DDBJ whole genome shotgun (WGS) entry which is preliminary data.</text>
</comment>
<sequence>MIIDIESGHIHIRDAQPILGTADLTITPDRAREIAAELDAEGHHTVAAEGLRRAARQAETSR</sequence>
<accession>A0ABT7P3I4</accession>
<reference evidence="1 2" key="2">
    <citation type="submission" date="2023-06" db="EMBL/GenBank/DDBJ databases">
        <title>Itaconate inhibition of nontuberculous mycobacteria.</title>
        <authorList>
            <person name="Breen P."/>
            <person name="Zimbric M."/>
            <person name="Caverly L."/>
        </authorList>
    </citation>
    <scope>NUCLEOTIDE SEQUENCE [LARGE SCALE GENOMIC DNA]</scope>
    <source>
        <strain evidence="1 2">FLAC1071</strain>
    </source>
</reference>
<name>A0ABT7P3I4_MYCIT</name>
<protein>
    <submittedName>
        <fullName evidence="1">Uncharacterized protein</fullName>
    </submittedName>
</protein>
<dbReference type="EMBL" id="JASZZX010000016">
    <property type="protein sequence ID" value="MDM3927842.1"/>
    <property type="molecule type" value="Genomic_DNA"/>
</dbReference>
<organism evidence="1 2">
    <name type="scientific">Mycobacterium intracellulare subsp. chimaera</name>
    <dbReference type="NCBI Taxonomy" id="222805"/>
    <lineage>
        <taxon>Bacteria</taxon>
        <taxon>Bacillati</taxon>
        <taxon>Actinomycetota</taxon>
        <taxon>Actinomycetes</taxon>
        <taxon>Mycobacteriales</taxon>
        <taxon>Mycobacteriaceae</taxon>
        <taxon>Mycobacterium</taxon>
        <taxon>Mycobacterium avium complex (MAC)</taxon>
    </lineage>
</organism>
<gene>
    <name evidence="1" type="ORF">QRB35_17675</name>
</gene>